<name>A0A815LRV8_9BILA</name>
<proteinExistence type="predicted"/>
<organism evidence="1 2">
    <name type="scientific">Rotaria sordida</name>
    <dbReference type="NCBI Taxonomy" id="392033"/>
    <lineage>
        <taxon>Eukaryota</taxon>
        <taxon>Metazoa</taxon>
        <taxon>Spiralia</taxon>
        <taxon>Gnathifera</taxon>
        <taxon>Rotifera</taxon>
        <taxon>Eurotatoria</taxon>
        <taxon>Bdelloidea</taxon>
        <taxon>Philodinida</taxon>
        <taxon>Philodinidae</taxon>
        <taxon>Rotaria</taxon>
    </lineage>
</organism>
<comment type="caution">
    <text evidence="1">The sequence shown here is derived from an EMBL/GenBank/DDBJ whole genome shotgun (WGS) entry which is preliminary data.</text>
</comment>
<gene>
    <name evidence="1" type="ORF">ZHD862_LOCUS33615</name>
</gene>
<reference evidence="1" key="1">
    <citation type="submission" date="2021-02" db="EMBL/GenBank/DDBJ databases">
        <authorList>
            <person name="Nowell W R."/>
        </authorList>
    </citation>
    <scope>NUCLEOTIDE SEQUENCE</scope>
</reference>
<evidence type="ECO:0000313" key="2">
    <source>
        <dbReference type="Proteomes" id="UP000663864"/>
    </source>
</evidence>
<dbReference type="Proteomes" id="UP000663864">
    <property type="component" value="Unassembled WGS sequence"/>
</dbReference>
<dbReference type="EMBL" id="CAJNOT010004046">
    <property type="protein sequence ID" value="CAF1413098.1"/>
    <property type="molecule type" value="Genomic_DNA"/>
</dbReference>
<sequence>MVTLLSSFPRLTYLAVFADDLDNDMADGYAWARLLQHIKHFEFELEFSDDAFRQQPCNLDSFRTEFWLEEKK</sequence>
<accession>A0A815LRV8</accession>
<feature type="non-terminal residue" evidence="1">
    <location>
        <position position="72"/>
    </location>
</feature>
<dbReference type="AlphaFoldDB" id="A0A815LRV8"/>
<evidence type="ECO:0000313" key="1">
    <source>
        <dbReference type="EMBL" id="CAF1413098.1"/>
    </source>
</evidence>
<protein>
    <submittedName>
        <fullName evidence="1">Uncharacterized protein</fullName>
    </submittedName>
</protein>